<protein>
    <recommendedName>
        <fullName evidence="2">ATP-grasp domain-containing protein</fullName>
    </recommendedName>
</protein>
<keyword evidence="1" id="KW-0067">ATP-binding</keyword>
<proteinExistence type="predicted"/>
<evidence type="ECO:0000259" key="2">
    <source>
        <dbReference type="PROSITE" id="PS50975"/>
    </source>
</evidence>
<organism evidence="3 4">
    <name type="scientific">Limnobacter litoralis</name>
    <dbReference type="NCBI Taxonomy" id="481366"/>
    <lineage>
        <taxon>Bacteria</taxon>
        <taxon>Pseudomonadati</taxon>
        <taxon>Pseudomonadota</taxon>
        <taxon>Betaproteobacteria</taxon>
        <taxon>Burkholderiales</taxon>
        <taxon>Burkholderiaceae</taxon>
        <taxon>Limnobacter</taxon>
    </lineage>
</organism>
<accession>A0ABQ5YRU8</accession>
<evidence type="ECO:0000313" key="4">
    <source>
        <dbReference type="Proteomes" id="UP001156664"/>
    </source>
</evidence>
<reference evidence="4" key="1">
    <citation type="journal article" date="2019" name="Int. J. Syst. Evol. Microbiol.">
        <title>The Global Catalogue of Microorganisms (GCM) 10K type strain sequencing project: providing services to taxonomists for standard genome sequencing and annotation.</title>
        <authorList>
            <consortium name="The Broad Institute Genomics Platform"/>
            <consortium name="The Broad Institute Genome Sequencing Center for Infectious Disease"/>
            <person name="Wu L."/>
            <person name="Ma J."/>
        </authorList>
    </citation>
    <scope>NUCLEOTIDE SEQUENCE [LARGE SCALE GENOMIC DNA]</scope>
    <source>
        <strain evidence="4">NBRC 105857</strain>
    </source>
</reference>
<dbReference type="Proteomes" id="UP001156664">
    <property type="component" value="Unassembled WGS sequence"/>
</dbReference>
<evidence type="ECO:0000313" key="3">
    <source>
        <dbReference type="EMBL" id="GLR26166.1"/>
    </source>
</evidence>
<name>A0ABQ5YRU8_9BURK</name>
<gene>
    <name evidence="3" type="ORF">GCM10007875_12540</name>
</gene>
<sequence>MAKVLLVDTNFSAAPLRRALLELGHEVHLCGANPNDALARHAKNYHVTDYADVEALVELAEALCVDHVIPGCNDRAYLSCATAKALTGHCRFNGVDLLEQASVLLDKQLFRDCARALNLTTPQTYSPGACVPSGPVIVKPVDAFSGLGVEVIAQPNQDKLDCAVQKAKSSSASGGALVEDWIGGQLYSHSAFVKDQKILQAHVVVEHCVANPYAVDTSHLAQGALPVDALQALEGELEILARHLQLCDGLLHTQFIWDGQRCWLIELTRRCPGDLYSQLVELTVGPGYVMQYLLPFLGLPLEVVAGQVESNPILRHTLTLPEACTLESLRFNVPLLIERWVPVATVGDSIGVAPKGRIAILFARVGSGDELLSLSQRAKSRILFSVNAL</sequence>
<dbReference type="SUPFAM" id="SSF52440">
    <property type="entry name" value="PreATP-grasp domain"/>
    <property type="match status" value="1"/>
</dbReference>
<dbReference type="InterPro" id="IPR011761">
    <property type="entry name" value="ATP-grasp"/>
</dbReference>
<dbReference type="Gene3D" id="3.40.50.20">
    <property type="match status" value="1"/>
</dbReference>
<dbReference type="Pfam" id="PF13535">
    <property type="entry name" value="ATP-grasp_4"/>
    <property type="match status" value="1"/>
</dbReference>
<evidence type="ECO:0000256" key="1">
    <source>
        <dbReference type="PROSITE-ProRule" id="PRU00409"/>
    </source>
</evidence>
<keyword evidence="4" id="KW-1185">Reference proteome</keyword>
<keyword evidence="1" id="KW-0547">Nucleotide-binding</keyword>
<comment type="caution">
    <text evidence="3">The sequence shown here is derived from an EMBL/GenBank/DDBJ whole genome shotgun (WGS) entry which is preliminary data.</text>
</comment>
<feature type="domain" description="ATP-grasp" evidence="2">
    <location>
        <begin position="107"/>
        <end position="297"/>
    </location>
</feature>
<dbReference type="InterPro" id="IPR016185">
    <property type="entry name" value="PreATP-grasp_dom_sf"/>
</dbReference>
<dbReference type="Gene3D" id="3.30.470.20">
    <property type="entry name" value="ATP-grasp fold, B domain"/>
    <property type="match status" value="1"/>
</dbReference>
<dbReference type="EMBL" id="BSOJ01000012">
    <property type="protein sequence ID" value="GLR26166.1"/>
    <property type="molecule type" value="Genomic_DNA"/>
</dbReference>
<dbReference type="SUPFAM" id="SSF56059">
    <property type="entry name" value="Glutathione synthetase ATP-binding domain-like"/>
    <property type="match status" value="1"/>
</dbReference>
<dbReference type="PROSITE" id="PS50975">
    <property type="entry name" value="ATP_GRASP"/>
    <property type="match status" value="1"/>
</dbReference>